<dbReference type="EMBL" id="BKCJ010006019">
    <property type="protein sequence ID" value="GEU69903.1"/>
    <property type="molecule type" value="Genomic_DNA"/>
</dbReference>
<proteinExistence type="predicted"/>
<dbReference type="AlphaFoldDB" id="A0A6L2M793"/>
<evidence type="ECO:0000313" key="1">
    <source>
        <dbReference type="EMBL" id="GEU69903.1"/>
    </source>
</evidence>
<sequence>MSMDDLSNNLKVYEPKVKGMSSSSSSIQNMAFVSSSNNNTSSTNGAVITAQVVNTAHGVSTASTQVNAAYYTNIDNLCDDVICSFFASQLNSPQLVHEDLKQIHPDDMEEMDLRLECRALRNQDNKNKKSSRRSVLVEKLKILSLDEFVNKPEVENYKAKFSEKEPKGVRKNDDAPIIEEYVSNNEEEDVSQPKIEKKTVRPSIAKIEFVKSKQQEKTAS</sequence>
<gene>
    <name evidence="1" type="ORF">Tci_041881</name>
</gene>
<name>A0A6L2M793_TANCI</name>
<comment type="caution">
    <text evidence="1">The sequence shown here is derived from an EMBL/GenBank/DDBJ whole genome shotgun (WGS) entry which is preliminary data.</text>
</comment>
<organism evidence="1">
    <name type="scientific">Tanacetum cinerariifolium</name>
    <name type="common">Dalmatian daisy</name>
    <name type="synonym">Chrysanthemum cinerariifolium</name>
    <dbReference type="NCBI Taxonomy" id="118510"/>
    <lineage>
        <taxon>Eukaryota</taxon>
        <taxon>Viridiplantae</taxon>
        <taxon>Streptophyta</taxon>
        <taxon>Embryophyta</taxon>
        <taxon>Tracheophyta</taxon>
        <taxon>Spermatophyta</taxon>
        <taxon>Magnoliopsida</taxon>
        <taxon>eudicotyledons</taxon>
        <taxon>Gunneridae</taxon>
        <taxon>Pentapetalae</taxon>
        <taxon>asterids</taxon>
        <taxon>campanulids</taxon>
        <taxon>Asterales</taxon>
        <taxon>Asteraceae</taxon>
        <taxon>Asteroideae</taxon>
        <taxon>Anthemideae</taxon>
        <taxon>Anthemidinae</taxon>
        <taxon>Tanacetum</taxon>
    </lineage>
</organism>
<protein>
    <submittedName>
        <fullName evidence="1">Uncharacterized protein</fullName>
    </submittedName>
</protein>
<reference evidence="1" key="1">
    <citation type="journal article" date="2019" name="Sci. Rep.">
        <title>Draft genome of Tanacetum cinerariifolium, the natural source of mosquito coil.</title>
        <authorList>
            <person name="Yamashiro T."/>
            <person name="Shiraishi A."/>
            <person name="Satake H."/>
            <person name="Nakayama K."/>
        </authorList>
    </citation>
    <scope>NUCLEOTIDE SEQUENCE</scope>
</reference>
<accession>A0A6L2M793</accession>